<proteinExistence type="predicted"/>
<dbReference type="GO" id="GO:0003700">
    <property type="term" value="F:DNA-binding transcription factor activity"/>
    <property type="evidence" value="ECO:0007669"/>
    <property type="project" value="TreeGrafter"/>
</dbReference>
<dbReference type="InterPro" id="IPR001647">
    <property type="entry name" value="HTH_TetR"/>
</dbReference>
<accession>A0A5F2EXU6</accession>
<keyword evidence="5" id="KW-1185">Reference proteome</keyword>
<dbReference type="Pfam" id="PF21597">
    <property type="entry name" value="TetR_C_43"/>
    <property type="match status" value="1"/>
</dbReference>
<evidence type="ECO:0000256" key="3">
    <source>
        <dbReference type="ARBA" id="ARBA00023163"/>
    </source>
</evidence>
<accession>A0A2S0WQ21</accession>
<sequence>MNHEKSEQLAPARPRRADARRNYDKLVEAAREAFAEGGADTSLEAVARRAGVGIATLYRNFPDRADLLEAVYLEEVEAFCDSAAELLDEPPWDALAEWLRRLTAYLLGKQALSPVLLSTLGHDAEVFQRSRAAFYAVGQPLLDRAQEAGVVRPDTDLAEILKLTGGIAKIPFESPAEIDHLLELALDGLRYRSPVPDA</sequence>
<dbReference type="Proteomes" id="UP000244384">
    <property type="component" value="Chromosome"/>
</dbReference>
<dbReference type="AlphaFoldDB" id="A0A2S0WQ21"/>
<dbReference type="PANTHER" id="PTHR30055:SF234">
    <property type="entry name" value="HTH-TYPE TRANSCRIPTIONAL REGULATOR BETI"/>
    <property type="match status" value="1"/>
</dbReference>
<dbReference type="KEGG" id="aez:C3E78_15215"/>
<dbReference type="OrthoDB" id="3382616at2"/>
<organism evidence="4 5">
    <name type="scientific">Aeromicrobium chenweiae</name>
    <dbReference type="NCBI Taxonomy" id="2079793"/>
    <lineage>
        <taxon>Bacteria</taxon>
        <taxon>Bacillati</taxon>
        <taxon>Actinomycetota</taxon>
        <taxon>Actinomycetes</taxon>
        <taxon>Propionibacteriales</taxon>
        <taxon>Nocardioidaceae</taxon>
        <taxon>Aeromicrobium</taxon>
    </lineage>
</organism>
<dbReference type="SUPFAM" id="SSF48498">
    <property type="entry name" value="Tetracyclin repressor-like, C-terminal domain"/>
    <property type="match status" value="1"/>
</dbReference>
<evidence type="ECO:0000256" key="2">
    <source>
        <dbReference type="ARBA" id="ARBA00023125"/>
    </source>
</evidence>
<keyword evidence="1" id="KW-0805">Transcription regulation</keyword>
<dbReference type="Pfam" id="PF00440">
    <property type="entry name" value="TetR_N"/>
    <property type="match status" value="1"/>
</dbReference>
<dbReference type="PRINTS" id="PR00455">
    <property type="entry name" value="HTHTETR"/>
</dbReference>
<evidence type="ECO:0000313" key="5">
    <source>
        <dbReference type="Proteomes" id="UP000244384"/>
    </source>
</evidence>
<dbReference type="Gene3D" id="1.10.357.10">
    <property type="entry name" value="Tetracycline Repressor, domain 2"/>
    <property type="match status" value="1"/>
</dbReference>
<dbReference type="InterPro" id="IPR009057">
    <property type="entry name" value="Homeodomain-like_sf"/>
</dbReference>
<reference evidence="5" key="1">
    <citation type="submission" date="2018-01" db="EMBL/GenBank/DDBJ databases">
        <authorList>
            <person name="Li J."/>
        </authorList>
    </citation>
    <scope>NUCLEOTIDE SEQUENCE [LARGE SCALE GENOMIC DNA]</scope>
    <source>
        <strain evidence="5">592</strain>
    </source>
</reference>
<keyword evidence="2" id="KW-0238">DNA-binding</keyword>
<dbReference type="PANTHER" id="PTHR30055">
    <property type="entry name" value="HTH-TYPE TRANSCRIPTIONAL REGULATOR RUTR"/>
    <property type="match status" value="1"/>
</dbReference>
<evidence type="ECO:0000256" key="1">
    <source>
        <dbReference type="ARBA" id="ARBA00023015"/>
    </source>
</evidence>
<dbReference type="InterPro" id="IPR049445">
    <property type="entry name" value="TetR_SbtR-like_C"/>
</dbReference>
<name>A0A2S0WQ21_9ACTN</name>
<dbReference type="GO" id="GO:0000976">
    <property type="term" value="F:transcription cis-regulatory region binding"/>
    <property type="evidence" value="ECO:0007669"/>
    <property type="project" value="TreeGrafter"/>
</dbReference>
<dbReference type="EMBL" id="CP026952">
    <property type="protein sequence ID" value="AWB93453.1"/>
    <property type="molecule type" value="Genomic_DNA"/>
</dbReference>
<dbReference type="SUPFAM" id="SSF46689">
    <property type="entry name" value="Homeodomain-like"/>
    <property type="match status" value="1"/>
</dbReference>
<dbReference type="RefSeq" id="WP_108579827.1">
    <property type="nucleotide sequence ID" value="NZ_CP026952.1"/>
</dbReference>
<keyword evidence="3" id="KW-0804">Transcription</keyword>
<dbReference type="PROSITE" id="PS50977">
    <property type="entry name" value="HTH_TETR_2"/>
    <property type="match status" value="1"/>
</dbReference>
<protein>
    <submittedName>
        <fullName evidence="4">TetR family transcriptional regulator</fullName>
    </submittedName>
</protein>
<dbReference type="InterPro" id="IPR036271">
    <property type="entry name" value="Tet_transcr_reg_TetR-rel_C_sf"/>
</dbReference>
<dbReference type="InterPro" id="IPR050109">
    <property type="entry name" value="HTH-type_TetR-like_transc_reg"/>
</dbReference>
<gene>
    <name evidence="4" type="ORF">C3E78_15215</name>
</gene>
<evidence type="ECO:0000313" key="4">
    <source>
        <dbReference type="EMBL" id="AWB93453.1"/>
    </source>
</evidence>